<dbReference type="EMBL" id="JAPDFW010000055">
    <property type="protein sequence ID" value="KAJ5078017.1"/>
    <property type="molecule type" value="Genomic_DNA"/>
</dbReference>
<dbReference type="AlphaFoldDB" id="A0A9Q0LS49"/>
<proteinExistence type="inferred from homology"/>
<dbReference type="InterPro" id="IPR001568">
    <property type="entry name" value="RNase_T2-like"/>
</dbReference>
<organism evidence="4 5">
    <name type="scientific">Anaeramoeba ignava</name>
    <name type="common">Anaerobic marine amoeba</name>
    <dbReference type="NCBI Taxonomy" id="1746090"/>
    <lineage>
        <taxon>Eukaryota</taxon>
        <taxon>Metamonada</taxon>
        <taxon>Anaeramoebidae</taxon>
        <taxon>Anaeramoeba</taxon>
    </lineage>
</organism>
<name>A0A9Q0LS49_ANAIG</name>
<dbReference type="Proteomes" id="UP001149090">
    <property type="component" value="Unassembled WGS sequence"/>
</dbReference>
<evidence type="ECO:0000313" key="5">
    <source>
        <dbReference type="Proteomes" id="UP001149090"/>
    </source>
</evidence>
<sequence>MKIILFIFLFTLFSFSFSDPDWDFWLLNMQWPLADCINYANCSVPSWYSSFALHTFEPRTDSNVPVFCDSQYPFNISEISNITYSLAYIWPDFWNFSYPQAFWKTNWEKHGTCSLSVLKTEYEYFYTGYQFRESLDPTTWLWKNNIVPSNTTFYTYDQIDQAVTQAISGLKPTISCNTYLGKTILHEIGFCYGKDLKLFSCSDTLRTNVGEKCGNRTSIWMLDFPNPN</sequence>
<protein>
    <submittedName>
        <fullName evidence="4">Ribonuclease t2</fullName>
    </submittedName>
</protein>
<evidence type="ECO:0000256" key="1">
    <source>
        <dbReference type="ARBA" id="ARBA00007469"/>
    </source>
</evidence>
<evidence type="ECO:0000313" key="4">
    <source>
        <dbReference type="EMBL" id="KAJ5078017.1"/>
    </source>
</evidence>
<dbReference type="GO" id="GO:0003723">
    <property type="term" value="F:RNA binding"/>
    <property type="evidence" value="ECO:0007669"/>
    <property type="project" value="InterPro"/>
</dbReference>
<dbReference type="PANTHER" id="PTHR11240">
    <property type="entry name" value="RIBONUCLEASE T2"/>
    <property type="match status" value="1"/>
</dbReference>
<dbReference type="Gene3D" id="3.90.730.10">
    <property type="entry name" value="Ribonuclease T2-like"/>
    <property type="match status" value="1"/>
</dbReference>
<keyword evidence="3" id="KW-0732">Signal</keyword>
<dbReference type="InterPro" id="IPR036430">
    <property type="entry name" value="RNase_T2-like_sf"/>
</dbReference>
<keyword evidence="5" id="KW-1185">Reference proteome</keyword>
<comment type="caution">
    <text evidence="4">The sequence shown here is derived from an EMBL/GenBank/DDBJ whole genome shotgun (WGS) entry which is preliminary data.</text>
</comment>
<feature type="chain" id="PRO_5040370962" evidence="3">
    <location>
        <begin position="19"/>
        <end position="228"/>
    </location>
</feature>
<dbReference type="GO" id="GO:0033897">
    <property type="term" value="F:ribonuclease T2 activity"/>
    <property type="evidence" value="ECO:0007669"/>
    <property type="project" value="InterPro"/>
</dbReference>
<reference evidence="4" key="1">
    <citation type="submission" date="2022-10" db="EMBL/GenBank/DDBJ databases">
        <title>Novel sulphate-reducing endosymbionts in the free-living metamonad Anaeramoeba.</title>
        <authorList>
            <person name="Jerlstrom-Hultqvist J."/>
            <person name="Cepicka I."/>
            <person name="Gallot-Lavallee L."/>
            <person name="Salas-Leiva D."/>
            <person name="Curtis B.A."/>
            <person name="Zahonova K."/>
            <person name="Pipaliya S."/>
            <person name="Dacks J."/>
            <person name="Roger A.J."/>
        </authorList>
    </citation>
    <scope>NUCLEOTIDE SEQUENCE</scope>
    <source>
        <strain evidence="4">BMAN</strain>
    </source>
</reference>
<gene>
    <name evidence="4" type="ORF">M0811_05274</name>
</gene>
<feature type="signal peptide" evidence="3">
    <location>
        <begin position="1"/>
        <end position="18"/>
    </location>
</feature>
<dbReference type="PANTHER" id="PTHR11240:SF22">
    <property type="entry name" value="RIBONUCLEASE T2"/>
    <property type="match status" value="1"/>
</dbReference>
<dbReference type="Pfam" id="PF00445">
    <property type="entry name" value="Ribonuclease_T2"/>
    <property type="match status" value="1"/>
</dbReference>
<dbReference type="SUPFAM" id="SSF55895">
    <property type="entry name" value="Ribonuclease Rh-like"/>
    <property type="match status" value="1"/>
</dbReference>
<comment type="similarity">
    <text evidence="1 2">Belongs to the RNase T2 family.</text>
</comment>
<accession>A0A9Q0LS49</accession>
<evidence type="ECO:0000256" key="3">
    <source>
        <dbReference type="SAM" id="SignalP"/>
    </source>
</evidence>
<evidence type="ECO:0000256" key="2">
    <source>
        <dbReference type="RuleBase" id="RU004328"/>
    </source>
</evidence>
<dbReference type="OrthoDB" id="435754at2759"/>